<evidence type="ECO:0008006" key="4">
    <source>
        <dbReference type="Google" id="ProtNLM"/>
    </source>
</evidence>
<dbReference type="OrthoDB" id="1751327at2759"/>
<dbReference type="Pfam" id="PF08284">
    <property type="entry name" value="RVP_2"/>
    <property type="match status" value="1"/>
</dbReference>
<dbReference type="Gene3D" id="2.40.70.10">
    <property type="entry name" value="Acid Proteases"/>
    <property type="match status" value="1"/>
</dbReference>
<dbReference type="CDD" id="cd00303">
    <property type="entry name" value="retropepsin_like"/>
    <property type="match status" value="1"/>
</dbReference>
<gene>
    <name evidence="2" type="ORF">EPI10_030946</name>
</gene>
<dbReference type="PANTHER" id="PTHR15503:SF45">
    <property type="entry name" value="RNA-DIRECTED DNA POLYMERASE HOMOLOG"/>
    <property type="match status" value="1"/>
</dbReference>
<dbReference type="InterPro" id="IPR021109">
    <property type="entry name" value="Peptidase_aspartic_dom_sf"/>
</dbReference>
<evidence type="ECO:0000256" key="1">
    <source>
        <dbReference type="SAM" id="MobiDB-lite"/>
    </source>
</evidence>
<accession>A0A5B6X040</accession>
<dbReference type="PANTHER" id="PTHR15503">
    <property type="entry name" value="LDOC1 RELATED"/>
    <property type="match status" value="1"/>
</dbReference>
<dbReference type="EMBL" id="SMMG02000001">
    <property type="protein sequence ID" value="KAA3487093.1"/>
    <property type="molecule type" value="Genomic_DNA"/>
</dbReference>
<keyword evidence="3" id="KW-1185">Reference proteome</keyword>
<protein>
    <recommendedName>
        <fullName evidence="4">DNA/RNA polymerases superfamily protein</fullName>
    </recommendedName>
</protein>
<dbReference type="Proteomes" id="UP000325315">
    <property type="component" value="Unassembled WGS sequence"/>
</dbReference>
<feature type="region of interest" description="Disordered" evidence="1">
    <location>
        <begin position="63"/>
        <end position="96"/>
    </location>
</feature>
<comment type="caution">
    <text evidence="2">The sequence shown here is derived from an EMBL/GenBank/DDBJ whole genome shotgun (WGS) entry which is preliminary data.</text>
</comment>
<sequence length="316" mass="34719">MGQVGLQGLLLLVGHSNVLRVGSFTRGSARQEVMDVTVDHRVRDCLQEPNKMRPVGQNYVQLGMGGQQPQRGRGPTRGGNGLGRRRGAPGRGAGNTNVRQPGLVYAARCREEGDAPDVITGTFFIFGLHYIALIDIGSTHSYVASTVFGTLNIDFEIASRETTVLSPLGQSVVVNKLFRSVPLEVQGMVFPADLMELPFHEFDLILVWLGKYRVNLDCAAKRMVLKTPKDNEVLVIGERRNYLSNIVSALKAERMVRKGCEAFLAFISALEAKELAVKDVRTVKEFSDVFPEELPGLPLDREVEFSIDLLPGTAPK</sequence>
<dbReference type="InterPro" id="IPR032567">
    <property type="entry name" value="RTL1-rel"/>
</dbReference>
<proteinExistence type="predicted"/>
<evidence type="ECO:0000313" key="3">
    <source>
        <dbReference type="Proteomes" id="UP000325315"/>
    </source>
</evidence>
<reference evidence="2" key="1">
    <citation type="submission" date="2019-08" db="EMBL/GenBank/DDBJ databases">
        <authorList>
            <person name="Liu F."/>
        </authorList>
    </citation>
    <scope>NUCLEOTIDE SEQUENCE [LARGE SCALE GENOMIC DNA]</scope>
    <source>
        <strain evidence="2">PA1801</strain>
        <tissue evidence="2">Leaf</tissue>
    </source>
</reference>
<name>A0A5B6X040_9ROSI</name>
<dbReference type="AlphaFoldDB" id="A0A5B6X040"/>
<organism evidence="2 3">
    <name type="scientific">Gossypium australe</name>
    <dbReference type="NCBI Taxonomy" id="47621"/>
    <lineage>
        <taxon>Eukaryota</taxon>
        <taxon>Viridiplantae</taxon>
        <taxon>Streptophyta</taxon>
        <taxon>Embryophyta</taxon>
        <taxon>Tracheophyta</taxon>
        <taxon>Spermatophyta</taxon>
        <taxon>Magnoliopsida</taxon>
        <taxon>eudicotyledons</taxon>
        <taxon>Gunneridae</taxon>
        <taxon>Pentapetalae</taxon>
        <taxon>rosids</taxon>
        <taxon>malvids</taxon>
        <taxon>Malvales</taxon>
        <taxon>Malvaceae</taxon>
        <taxon>Malvoideae</taxon>
        <taxon>Gossypium</taxon>
    </lineage>
</organism>
<evidence type="ECO:0000313" key="2">
    <source>
        <dbReference type="EMBL" id="KAA3487093.1"/>
    </source>
</evidence>